<dbReference type="Pfam" id="PF00456">
    <property type="entry name" value="Transketolase_N"/>
    <property type="match status" value="1"/>
</dbReference>
<dbReference type="InterPro" id="IPR029061">
    <property type="entry name" value="THDP-binding"/>
</dbReference>
<dbReference type="InterPro" id="IPR003016">
    <property type="entry name" value="2-oxoA_DH_lipoyl-BS"/>
</dbReference>
<evidence type="ECO:0000256" key="1">
    <source>
        <dbReference type="ARBA" id="ARBA00001946"/>
    </source>
</evidence>
<dbReference type="Pfam" id="PF02817">
    <property type="entry name" value="E3_binding"/>
    <property type="match status" value="1"/>
</dbReference>
<feature type="domain" description="Lipoyl-binding" evidence="21">
    <location>
        <begin position="995"/>
        <end position="1068"/>
    </location>
</feature>
<evidence type="ECO:0000256" key="18">
    <source>
        <dbReference type="ARBA" id="ARBA00051231"/>
    </source>
</evidence>
<dbReference type="InterPro" id="IPR041621">
    <property type="entry name" value="PDH_E1_M"/>
</dbReference>
<dbReference type="InterPro" id="IPR051157">
    <property type="entry name" value="PDH/Transketolase"/>
</dbReference>
<organism evidence="23 24">
    <name type="scientific">Hafnia alvei</name>
    <dbReference type="NCBI Taxonomy" id="569"/>
    <lineage>
        <taxon>Bacteria</taxon>
        <taxon>Pseudomonadati</taxon>
        <taxon>Pseudomonadota</taxon>
        <taxon>Gammaproteobacteria</taxon>
        <taxon>Enterobacterales</taxon>
        <taxon>Hafniaceae</taxon>
        <taxon>Hafnia</taxon>
    </lineage>
</organism>
<dbReference type="Gene3D" id="3.30.559.10">
    <property type="entry name" value="Chloramphenicol acetyltransferase-like domain"/>
    <property type="match status" value="1"/>
</dbReference>
<dbReference type="GO" id="GO:0004739">
    <property type="term" value="F:pyruvate dehydrogenase (acetyl-transferring) activity"/>
    <property type="evidence" value="ECO:0007669"/>
    <property type="project" value="UniProtKB-EC"/>
</dbReference>
<evidence type="ECO:0000256" key="20">
    <source>
        <dbReference type="SAM" id="MobiDB-lite"/>
    </source>
</evidence>
<comment type="similarity">
    <text evidence="4 19">Belongs to the 2-oxoacid dehydrogenase family.</text>
</comment>
<dbReference type="InterPro" id="IPR004660">
    <property type="entry name" value="PDH_E1"/>
</dbReference>
<dbReference type="InterPro" id="IPR036625">
    <property type="entry name" value="E3-bd_dom_sf"/>
</dbReference>
<name>A0A377PNU2_HAFAL</name>
<evidence type="ECO:0000256" key="9">
    <source>
        <dbReference type="ARBA" id="ARBA00022823"/>
    </source>
</evidence>
<evidence type="ECO:0000313" key="24">
    <source>
        <dbReference type="Proteomes" id="UP000254821"/>
    </source>
</evidence>
<gene>
    <name evidence="23" type="primary">aceE</name>
    <name evidence="23" type="ORF">NCTC8105_04066</name>
</gene>
<comment type="function">
    <text evidence="3">Component of the pyruvate dehydrogenase (PDH) complex, that catalyzes the overall conversion of pyruvate to acetyl-CoA and CO(2).</text>
</comment>
<dbReference type="InterPro" id="IPR000089">
    <property type="entry name" value="Biotin_lipoyl"/>
</dbReference>
<dbReference type="Pfam" id="PF00364">
    <property type="entry name" value="Biotin_lipoyl"/>
    <property type="match status" value="3"/>
</dbReference>
<evidence type="ECO:0000256" key="6">
    <source>
        <dbReference type="ARBA" id="ARBA00022679"/>
    </source>
</evidence>
<dbReference type="CDD" id="cd06849">
    <property type="entry name" value="lipoyl_domain"/>
    <property type="match status" value="3"/>
</dbReference>
<dbReference type="GO" id="GO:0000287">
    <property type="term" value="F:magnesium ion binding"/>
    <property type="evidence" value="ECO:0007669"/>
    <property type="project" value="UniProtKB-ARBA"/>
</dbReference>
<evidence type="ECO:0000256" key="16">
    <source>
        <dbReference type="ARBA" id="ARBA00025211"/>
    </source>
</evidence>
<dbReference type="FunFam" id="3.40.50.970:FF:000009">
    <property type="entry name" value="Pyruvate dehydrogenase E1 component"/>
    <property type="match status" value="1"/>
</dbReference>
<evidence type="ECO:0000256" key="12">
    <source>
        <dbReference type="ARBA" id="ARBA00023002"/>
    </source>
</evidence>
<sequence length="1516" mass="166137">MSERLNNDVDPIETRDWLQAIESVIREEGVERAQYLIDQVLGEARKGGVNLPTGATSRNYVNTIAVEDEPAYPGNLELERRIRSAIRWNAVMTVLRASKKDLELGGHMASFQSSATVYEVCFNHFFRARNQKDGGDLVYFQGHISPGVYARAFLEGRLTEEQMNNFRQEVHGKGLSSYPHPKLMPEFWQFPTVSMGLGPIGAIYQAKFLKYLEHRGLKDTSEQTVYAFLGDGEMDEPESKGAITIATREKLDNLCFIINCNLQRLDGPVTGNGKIVNELEGIFEGAGWNVIKVIWGSRWDELLRKDTSGKLIQLMNETLDGDYQTFKSKDGAYVREHFFGRYPETAALVKDMSDDEIWALNRGGHDPKKVYAALKKAKDTKGQATVILAHTVKGYGMGDTAEGKNIAHQVKKMNMDGVRQFRDRFNVPVADSEIEKLPYVTFDKDSEESKYLHERRQALQGYLPTRLTHFTEKLEMPALSDFGSLLEEQNKEISTTIAFVRALNVMLKNKSIKDRLVPIIADEARTFGMEGLFRQIGIYSPNGQQYTPQDREQVAYYKEDEKGQILQEGINELGAASSWLAAATSYSTNDLPMIPFYIYYSMFGFQRIGDLCWAAGDQQARGFLIGGTSGRTTLNGEGLQHEDGHSHIQSLTIPNCISYDPAYAYEVAVIMHDGLERMYGEAQENVYYYITTLNENYHMPAMPQGAEEGIRKGIYKLETLEGSKGKVQLLGSGSILRHVREAAKILAEEYGVGSDTYSVTSFTELARDGQDCERWNMLHPTETPRVPYIAQVMNDAPAVASTDYMKLFAEQVRTYVPASDYRVLGTDGFGRSDSRENLRHHFEVDASYVVVAALGELAKRGEIEASVVADAIKKFDINPEKVNRVWHKRYRRMSIEINVPDIGADEVEVTEVMVKVGDKVEAEQSLITVEGDKASMEVPSPQAGVVKEIKVSVGDKVETGKLIMIFEAEGAAAAAPAKAEEKPAAAPAPAAAAAAKDVEVPDIGADEVEVTEVMVKVGDTVEAEQSLITVEGDKASMEVPAPFAGVVKEIKIATGDKVKTGSLIMVFEVAGAAPAASAPAQSAAPTAAAASAVKDVEVPDIGGDEVEVTEVMVKVGDKVAAEQSLITVEGDKASMEVPAPFAGVVKEIKIATGDKVKTGSLIMTFEVEGAAPAAAPAAKQDAAPAKQEQKAAPAPAAKAESKGEFAENDAYVHATPVIRRLAREFGVNLAKVKGSGRKGRILREDVQAYVKDAVKRAESAPAAAAGGGIPGMLPWPKVDFSKFGEIEEVELGRIQKISGANLSRNWVMIPHVTHFDKTDITDLEAFRKQQNAEAEKRKLDVKFTPVVFIMKAVAAALEQMPRFNSSLSEDAQRLTLKKYINIGVAVDTPNGLVVPVFKDVNKKSITELSRELTVISKKARDGKLTAGEMQGGCFTISSIGGLGTTHFAPIVNAPEVAILGVSKSAIEPVWNGKEFMPRLMMPISLSFDHRVIDGADGARFITIINNMLSDIRRLVM</sequence>
<evidence type="ECO:0000256" key="17">
    <source>
        <dbReference type="ARBA" id="ARBA00048370"/>
    </source>
</evidence>
<dbReference type="FunFam" id="4.10.320.10:FF:000003">
    <property type="entry name" value="Acetyltransferase component of pyruvate dehydrogenase complex"/>
    <property type="match status" value="1"/>
</dbReference>
<dbReference type="Gene3D" id="3.40.50.920">
    <property type="match status" value="1"/>
</dbReference>
<keyword evidence="9 19" id="KW-0450">Lipoyl</keyword>
<keyword evidence="7" id="KW-0479">Metal-binding</keyword>
<dbReference type="InterPro" id="IPR006256">
    <property type="entry name" value="AcTrfase_Pyrv_DH_cplx"/>
</dbReference>
<dbReference type="Pfam" id="PF17831">
    <property type="entry name" value="PDH_E1_M"/>
    <property type="match status" value="1"/>
</dbReference>
<dbReference type="Proteomes" id="UP000254821">
    <property type="component" value="Unassembled WGS sequence"/>
</dbReference>
<evidence type="ECO:0000256" key="11">
    <source>
        <dbReference type="ARBA" id="ARBA00022990"/>
    </source>
</evidence>
<comment type="cofactor">
    <cofactor evidence="2">
        <name>thiamine diphosphate</name>
        <dbReference type="ChEBI" id="CHEBI:58937"/>
    </cofactor>
</comment>
<dbReference type="InterPro" id="IPR005474">
    <property type="entry name" value="Transketolase_N"/>
</dbReference>
<dbReference type="NCBIfam" id="TIGR00759">
    <property type="entry name" value="aceE"/>
    <property type="match status" value="1"/>
</dbReference>
<dbReference type="PROSITE" id="PS50968">
    <property type="entry name" value="BIOTINYL_LIPOYL"/>
    <property type="match status" value="3"/>
</dbReference>
<keyword evidence="6 19" id="KW-0808">Transferase</keyword>
<dbReference type="Pfam" id="PF22613">
    <property type="entry name" value="Transketolase_C_1"/>
    <property type="match status" value="1"/>
</dbReference>
<dbReference type="SUPFAM" id="SSF47005">
    <property type="entry name" value="Peripheral subunit-binding domain of 2-oxo acid dehydrogenase complex"/>
    <property type="match status" value="1"/>
</dbReference>
<dbReference type="PANTHER" id="PTHR43825:SF3">
    <property type="entry name" value="PYRUVATE DEHYDROGENASE E1 COMPONENT"/>
    <property type="match status" value="1"/>
</dbReference>
<keyword evidence="10" id="KW-0460">Magnesium</keyword>
<dbReference type="GO" id="GO:0006086">
    <property type="term" value="P:pyruvate decarboxylation to acetyl-CoA"/>
    <property type="evidence" value="ECO:0007669"/>
    <property type="project" value="UniProtKB-UniRule"/>
</dbReference>
<dbReference type="FunFam" id="3.40.50.920:FF:000005">
    <property type="entry name" value="Pyruvate dehydrogenase E1 component"/>
    <property type="match status" value="1"/>
</dbReference>
<dbReference type="InterPro" id="IPR035807">
    <property type="entry name" value="PDC_E1_N"/>
</dbReference>
<comment type="catalytic activity">
    <reaction evidence="18">
        <text>N(6)-[(R)-lipoyl]-L-lysyl-[protein] + pyruvate + H(+) = N(6)-[(R)-S(8)-acetyldihydrolipoyl]-L-lysyl-[protein] + CO2</text>
        <dbReference type="Rhea" id="RHEA:19189"/>
        <dbReference type="Rhea" id="RHEA-COMP:10474"/>
        <dbReference type="Rhea" id="RHEA-COMP:10478"/>
        <dbReference type="ChEBI" id="CHEBI:15361"/>
        <dbReference type="ChEBI" id="CHEBI:15378"/>
        <dbReference type="ChEBI" id="CHEBI:16526"/>
        <dbReference type="ChEBI" id="CHEBI:83099"/>
        <dbReference type="ChEBI" id="CHEBI:83111"/>
        <dbReference type="EC" id="1.2.4.1"/>
    </reaction>
</comment>
<keyword evidence="11" id="KW-0007">Acetylation</keyword>
<evidence type="ECO:0000256" key="14">
    <source>
        <dbReference type="ARBA" id="ARBA00023315"/>
    </source>
</evidence>
<dbReference type="SUPFAM" id="SSF52518">
    <property type="entry name" value="Thiamin diphosphate-binding fold (THDP-binding)"/>
    <property type="match status" value="2"/>
</dbReference>
<dbReference type="CDD" id="cd02017">
    <property type="entry name" value="TPP_E1_EcPDC_like"/>
    <property type="match status" value="1"/>
</dbReference>
<dbReference type="PANTHER" id="PTHR43825">
    <property type="entry name" value="PYRUVATE DEHYDROGENASE E1 COMPONENT"/>
    <property type="match status" value="1"/>
</dbReference>
<evidence type="ECO:0000259" key="21">
    <source>
        <dbReference type="PROSITE" id="PS50968"/>
    </source>
</evidence>
<evidence type="ECO:0000256" key="8">
    <source>
        <dbReference type="ARBA" id="ARBA00022737"/>
    </source>
</evidence>
<comment type="catalytic activity">
    <reaction evidence="17 19">
        <text>N(6)-[(R)-dihydrolipoyl]-L-lysyl-[protein] + acetyl-CoA = N(6)-[(R)-S(8)-acetyldihydrolipoyl]-L-lysyl-[protein] + CoA</text>
        <dbReference type="Rhea" id="RHEA:17017"/>
        <dbReference type="Rhea" id="RHEA-COMP:10475"/>
        <dbReference type="Rhea" id="RHEA-COMP:10478"/>
        <dbReference type="ChEBI" id="CHEBI:57287"/>
        <dbReference type="ChEBI" id="CHEBI:57288"/>
        <dbReference type="ChEBI" id="CHEBI:83100"/>
        <dbReference type="ChEBI" id="CHEBI:83111"/>
        <dbReference type="EC" id="2.3.1.12"/>
    </reaction>
</comment>
<dbReference type="FunFam" id="2.40.50.100:FF:000009">
    <property type="entry name" value="Acetyltransferase component of pyruvate dehydrogenase complex"/>
    <property type="match status" value="3"/>
</dbReference>
<dbReference type="SUPFAM" id="SSF51230">
    <property type="entry name" value="Single hybrid motif"/>
    <property type="match status" value="3"/>
</dbReference>
<comment type="subunit">
    <text evidence="5 19">Forms a 24-polypeptide structural core with octahedral symmetry.</text>
</comment>
<reference evidence="23 24" key="1">
    <citation type="submission" date="2018-06" db="EMBL/GenBank/DDBJ databases">
        <authorList>
            <consortium name="Pathogen Informatics"/>
            <person name="Doyle S."/>
        </authorList>
    </citation>
    <scope>NUCLEOTIDE SEQUENCE [LARGE SCALE GENOMIC DNA]</scope>
    <source>
        <strain evidence="23 24">NCTC8105</strain>
    </source>
</reference>
<keyword evidence="8" id="KW-0677">Repeat</keyword>
<dbReference type="PROSITE" id="PS00189">
    <property type="entry name" value="LIPOYL"/>
    <property type="match status" value="3"/>
</dbReference>
<dbReference type="InterPro" id="IPR011053">
    <property type="entry name" value="Single_hybrid_motif"/>
</dbReference>
<evidence type="ECO:0000259" key="22">
    <source>
        <dbReference type="PROSITE" id="PS51826"/>
    </source>
</evidence>
<dbReference type="EMBL" id="UGHP01000001">
    <property type="protein sequence ID" value="STQ81870.1"/>
    <property type="molecule type" value="Genomic_DNA"/>
</dbReference>
<dbReference type="InterPro" id="IPR023213">
    <property type="entry name" value="CAT-like_dom_sf"/>
</dbReference>
<dbReference type="Gene3D" id="2.40.50.100">
    <property type="match status" value="3"/>
</dbReference>
<keyword evidence="13" id="KW-0786">Thiamine pyrophosphate</keyword>
<dbReference type="FunFam" id="3.30.559.10:FF:000004">
    <property type="entry name" value="Acetyltransferase component of pyruvate dehydrogenase complex"/>
    <property type="match status" value="1"/>
</dbReference>
<dbReference type="InterPro" id="IPR055152">
    <property type="entry name" value="Transketolase-like_C_2"/>
</dbReference>
<dbReference type="GO" id="GO:0004742">
    <property type="term" value="F:dihydrolipoyllysine-residue acetyltransferase activity"/>
    <property type="evidence" value="ECO:0007669"/>
    <property type="project" value="UniProtKB-UniRule"/>
</dbReference>
<dbReference type="GO" id="GO:0045254">
    <property type="term" value="C:pyruvate dehydrogenase complex"/>
    <property type="evidence" value="ECO:0007669"/>
    <property type="project" value="UniProtKB-UniRule"/>
</dbReference>
<dbReference type="PROSITE" id="PS51826">
    <property type="entry name" value="PSBD"/>
    <property type="match status" value="1"/>
</dbReference>
<dbReference type="InterPro" id="IPR004167">
    <property type="entry name" value="PSBD"/>
</dbReference>
<comment type="function">
    <text evidence="16">The pyruvate dehydrogenase complex catalyzes the overall conversion of pyruvate to acetyl-CoA and CO(2). It contains multiple copies of three enzymatic components: pyruvate dehydrogenase (E1), dihydrolipoamide acetyltransferase (E2) and lipoamide dehydrogenase (E3).</text>
</comment>
<dbReference type="SUPFAM" id="SSF52922">
    <property type="entry name" value="TK C-terminal domain-like"/>
    <property type="match status" value="1"/>
</dbReference>
<proteinExistence type="inferred from homology"/>
<comment type="cofactor">
    <cofactor evidence="19">
        <name>(R)-lipoate</name>
        <dbReference type="ChEBI" id="CHEBI:83088"/>
    </cofactor>
    <text evidence="19">Binds 3 lipoyl cofactors covalently.</text>
</comment>
<evidence type="ECO:0000256" key="7">
    <source>
        <dbReference type="ARBA" id="ARBA00022723"/>
    </source>
</evidence>
<dbReference type="Gene3D" id="4.10.320.10">
    <property type="entry name" value="E3-binding domain"/>
    <property type="match status" value="1"/>
</dbReference>
<protein>
    <recommendedName>
        <fullName evidence="19">Acetyltransferase component of pyruvate dehydrogenase complex</fullName>
        <ecNumber evidence="19">2.3.1.12</ecNumber>
    </recommendedName>
</protein>
<evidence type="ECO:0000256" key="4">
    <source>
        <dbReference type="ARBA" id="ARBA00007317"/>
    </source>
</evidence>
<feature type="domain" description="Lipoyl-binding" evidence="21">
    <location>
        <begin position="1093"/>
        <end position="1166"/>
    </location>
</feature>
<keyword evidence="12 23" id="KW-0560">Oxidoreductase</keyword>
<evidence type="ECO:0000256" key="19">
    <source>
        <dbReference type="RuleBase" id="RU361137"/>
    </source>
</evidence>
<evidence type="ECO:0000313" key="23">
    <source>
        <dbReference type="EMBL" id="STQ81870.1"/>
    </source>
</evidence>
<feature type="compositionally biased region" description="Low complexity" evidence="20">
    <location>
        <begin position="1176"/>
        <end position="1198"/>
    </location>
</feature>
<dbReference type="FunFam" id="3.40.50.970:FF:000011">
    <property type="entry name" value="Pyruvate dehydrogenase E1 component"/>
    <property type="match status" value="1"/>
</dbReference>
<evidence type="ECO:0000256" key="13">
    <source>
        <dbReference type="ARBA" id="ARBA00023052"/>
    </source>
</evidence>
<evidence type="ECO:0000256" key="5">
    <source>
        <dbReference type="ARBA" id="ARBA00011484"/>
    </source>
</evidence>
<feature type="domain" description="Lipoyl-binding" evidence="21">
    <location>
        <begin position="894"/>
        <end position="967"/>
    </location>
</feature>
<evidence type="ECO:0000256" key="3">
    <source>
        <dbReference type="ARBA" id="ARBA00003157"/>
    </source>
</evidence>
<evidence type="ECO:0000256" key="15">
    <source>
        <dbReference type="ARBA" id="ARBA00023317"/>
    </source>
</evidence>
<dbReference type="InterPro" id="IPR009014">
    <property type="entry name" value="Transketo_C/PFOR_II"/>
</dbReference>
<feature type="region of interest" description="Disordered" evidence="20">
    <location>
        <begin position="1176"/>
        <end position="1203"/>
    </location>
</feature>
<feature type="domain" description="Peripheral subunit-binding (PSBD)" evidence="22">
    <location>
        <begin position="1213"/>
        <end position="1250"/>
    </location>
</feature>
<evidence type="ECO:0000256" key="2">
    <source>
        <dbReference type="ARBA" id="ARBA00001964"/>
    </source>
</evidence>
<evidence type="ECO:0000256" key="10">
    <source>
        <dbReference type="ARBA" id="ARBA00022842"/>
    </source>
</evidence>
<keyword evidence="15 23" id="KW-0670">Pyruvate</keyword>
<dbReference type="NCBIfam" id="NF008814">
    <property type="entry name" value="PRK11854.1"/>
    <property type="match status" value="1"/>
</dbReference>
<dbReference type="Pfam" id="PF00198">
    <property type="entry name" value="2-oxoacid_dh"/>
    <property type="match status" value="1"/>
</dbReference>
<keyword evidence="14 19" id="KW-0012">Acyltransferase</keyword>
<accession>A0A377PNU2</accession>
<dbReference type="SUPFAM" id="SSF52777">
    <property type="entry name" value="CoA-dependent acyltransferases"/>
    <property type="match status" value="1"/>
</dbReference>
<comment type="cofactor">
    <cofactor evidence="1">
        <name>Mg(2+)</name>
        <dbReference type="ChEBI" id="CHEBI:18420"/>
    </cofactor>
</comment>
<dbReference type="NCBIfam" id="TIGR01348">
    <property type="entry name" value="PDHac_trf_long"/>
    <property type="match status" value="1"/>
</dbReference>
<dbReference type="EC" id="2.3.1.12" evidence="19"/>
<dbReference type="Gene3D" id="3.40.50.970">
    <property type="match status" value="2"/>
</dbReference>
<dbReference type="InterPro" id="IPR001078">
    <property type="entry name" value="2-oxoacid_DH_actylTfrase"/>
</dbReference>